<gene>
    <name evidence="3" type="ORF">EYH02_03025</name>
</gene>
<dbReference type="GO" id="GO:0016811">
    <property type="term" value="F:hydrolase activity, acting on carbon-nitrogen (but not peptide) bonds, in linear amides"/>
    <property type="evidence" value="ECO:0007669"/>
    <property type="project" value="TreeGrafter"/>
</dbReference>
<dbReference type="InterPro" id="IPR050345">
    <property type="entry name" value="Aliph_Amidase/BUP"/>
</dbReference>
<dbReference type="CDD" id="cd07197">
    <property type="entry name" value="nitrilase"/>
    <property type="match status" value="1"/>
</dbReference>
<dbReference type="PROSITE" id="PS50263">
    <property type="entry name" value="CN_HYDROLASE"/>
    <property type="match status" value="1"/>
</dbReference>
<protein>
    <submittedName>
        <fullName evidence="3">Carbon-nitrogen hydrolase family protein</fullName>
    </submittedName>
</protein>
<proteinExistence type="predicted"/>
<sequence length="257" mass="29558">SNLDKIYKVVREYQADLYVFPELFLTGYTSRDLLYRISQELTSNVIDRLRIVAREHRIGIVVGLSEKSSYGFLYNSLIAIDDRGEIYAYRKRHLPTFSVFDEARWFRSYRGYVKPWSFRGVKIGFGICYDIFFPEIFKSQVLQGAKILIAISASPDSSVPLFHTLVRARALENTAFFIWVNMVGFFDGLGFGGSSVVVDPLGNVVEQLKPFEEDVRIVNIDLSLVDRARIDRPIIRDSSIEDAYLLLESYKYLESQA</sequence>
<dbReference type="PANTHER" id="PTHR43674">
    <property type="entry name" value="NITRILASE C965.09-RELATED"/>
    <property type="match status" value="1"/>
</dbReference>
<dbReference type="Gene3D" id="3.60.110.10">
    <property type="entry name" value="Carbon-nitrogen hydrolase"/>
    <property type="match status" value="1"/>
</dbReference>
<keyword evidence="1 3" id="KW-0378">Hydrolase</keyword>
<dbReference type="PANTHER" id="PTHR43674:SF2">
    <property type="entry name" value="BETA-UREIDOPROPIONASE"/>
    <property type="match status" value="1"/>
</dbReference>
<dbReference type="EMBL" id="DQTV01000054">
    <property type="protein sequence ID" value="HIP57024.1"/>
    <property type="molecule type" value="Genomic_DNA"/>
</dbReference>
<evidence type="ECO:0000259" key="2">
    <source>
        <dbReference type="PROSITE" id="PS50263"/>
    </source>
</evidence>
<comment type="caution">
    <text evidence="3">The sequence shown here is derived from an EMBL/GenBank/DDBJ whole genome shotgun (WGS) entry which is preliminary data.</text>
</comment>
<evidence type="ECO:0000313" key="3">
    <source>
        <dbReference type="EMBL" id="HIP57024.1"/>
    </source>
</evidence>
<evidence type="ECO:0000256" key="1">
    <source>
        <dbReference type="ARBA" id="ARBA00022801"/>
    </source>
</evidence>
<dbReference type="InterPro" id="IPR001110">
    <property type="entry name" value="UPF0012_CS"/>
</dbReference>
<name>A0A833DUL9_9CREN</name>
<dbReference type="InterPro" id="IPR003010">
    <property type="entry name" value="C-N_Hydrolase"/>
</dbReference>
<feature type="non-terminal residue" evidence="3">
    <location>
        <position position="1"/>
    </location>
</feature>
<evidence type="ECO:0000313" key="4">
    <source>
        <dbReference type="Proteomes" id="UP000605805"/>
    </source>
</evidence>
<dbReference type="SUPFAM" id="SSF56317">
    <property type="entry name" value="Carbon-nitrogen hydrolase"/>
    <property type="match status" value="1"/>
</dbReference>
<feature type="domain" description="CN hydrolase" evidence="2">
    <location>
        <begin position="1"/>
        <end position="222"/>
    </location>
</feature>
<accession>A0A833DUL9</accession>
<dbReference type="PROSITE" id="PS01227">
    <property type="entry name" value="UPF0012"/>
    <property type="match status" value="1"/>
</dbReference>
<dbReference type="Pfam" id="PF00795">
    <property type="entry name" value="CN_hydrolase"/>
    <property type="match status" value="1"/>
</dbReference>
<reference evidence="3" key="1">
    <citation type="journal article" date="2020" name="ISME J.">
        <title>Gammaproteobacteria mediating utilization of methyl-, sulfur- and petroleum organic compounds in deep ocean hydrothermal plumes.</title>
        <authorList>
            <person name="Zhou Z."/>
            <person name="Liu Y."/>
            <person name="Pan J."/>
            <person name="Cron B.R."/>
            <person name="Toner B.M."/>
            <person name="Anantharaman K."/>
            <person name="Breier J.A."/>
            <person name="Dick G.J."/>
            <person name="Li M."/>
        </authorList>
    </citation>
    <scope>NUCLEOTIDE SEQUENCE</scope>
    <source>
        <strain evidence="3">SZUA-1435</strain>
    </source>
</reference>
<dbReference type="Proteomes" id="UP000605805">
    <property type="component" value="Unassembled WGS sequence"/>
</dbReference>
<dbReference type="InterPro" id="IPR036526">
    <property type="entry name" value="C-N_Hydrolase_sf"/>
</dbReference>
<dbReference type="AlphaFoldDB" id="A0A833DUL9"/>
<organism evidence="3 4">
    <name type="scientific">Ignisphaera aggregans</name>
    <dbReference type="NCBI Taxonomy" id="334771"/>
    <lineage>
        <taxon>Archaea</taxon>
        <taxon>Thermoproteota</taxon>
        <taxon>Thermoprotei</taxon>
        <taxon>Desulfurococcales</taxon>
        <taxon>Desulfurococcaceae</taxon>
        <taxon>Ignisphaera</taxon>
    </lineage>
</organism>